<keyword evidence="8" id="KW-1185">Reference proteome</keyword>
<evidence type="ECO:0000313" key="7">
    <source>
        <dbReference type="EMBL" id="MCM1982944.1"/>
    </source>
</evidence>
<comment type="similarity">
    <text evidence="2">Belongs to the TspO/BZRP family.</text>
</comment>
<dbReference type="RefSeq" id="WP_166281681.1">
    <property type="nucleotide sequence ID" value="NZ_JTHE03000048.1"/>
</dbReference>
<dbReference type="Pfam" id="PF03073">
    <property type="entry name" value="TspO_MBR"/>
    <property type="match status" value="1"/>
</dbReference>
<reference evidence="7 8" key="1">
    <citation type="journal article" date="2015" name="Genome Announc.">
        <title>Draft Genome Sequence of Filamentous Marine Cyanobacterium Lyngbya confervoides Strain BDU141951.</title>
        <authorList>
            <person name="Chandrababunaidu M.M."/>
            <person name="Sen D."/>
            <person name="Tripathy S."/>
        </authorList>
    </citation>
    <scope>NUCLEOTIDE SEQUENCE [LARGE SCALE GENOMIC DNA]</scope>
    <source>
        <strain evidence="7 8">BDU141951</strain>
    </source>
</reference>
<dbReference type="InterPro" id="IPR038330">
    <property type="entry name" value="TspO/MBR-related_sf"/>
</dbReference>
<keyword evidence="4 6" id="KW-1133">Transmembrane helix</keyword>
<feature type="transmembrane region" description="Helical" evidence="6">
    <location>
        <begin position="6"/>
        <end position="24"/>
    </location>
</feature>
<gene>
    <name evidence="7" type="ORF">QQ91_0008925</name>
</gene>
<proteinExistence type="inferred from homology"/>
<comment type="caution">
    <text evidence="7">The sequence shown here is derived from an EMBL/GenBank/DDBJ whole genome shotgun (WGS) entry which is preliminary data.</text>
</comment>
<dbReference type="PANTHER" id="PTHR10057">
    <property type="entry name" value="PERIPHERAL-TYPE BENZODIAZEPINE RECEPTOR"/>
    <property type="match status" value="1"/>
</dbReference>
<feature type="transmembrane region" description="Helical" evidence="6">
    <location>
        <begin position="97"/>
        <end position="118"/>
    </location>
</feature>
<name>A0ABD4T2R1_9CYAN</name>
<evidence type="ECO:0000256" key="6">
    <source>
        <dbReference type="SAM" id="Phobius"/>
    </source>
</evidence>
<evidence type="ECO:0000256" key="2">
    <source>
        <dbReference type="ARBA" id="ARBA00007524"/>
    </source>
</evidence>
<feature type="transmembrane region" description="Helical" evidence="6">
    <location>
        <begin position="124"/>
        <end position="144"/>
    </location>
</feature>
<dbReference type="GO" id="GO:0016020">
    <property type="term" value="C:membrane"/>
    <property type="evidence" value="ECO:0007669"/>
    <property type="project" value="UniProtKB-SubCell"/>
</dbReference>
<dbReference type="PANTHER" id="PTHR10057:SF0">
    <property type="entry name" value="TRANSLOCATOR PROTEIN"/>
    <property type="match status" value="1"/>
</dbReference>
<dbReference type="Gene3D" id="1.20.1260.100">
    <property type="entry name" value="TspO/MBR protein"/>
    <property type="match status" value="1"/>
</dbReference>
<evidence type="ECO:0000256" key="4">
    <source>
        <dbReference type="ARBA" id="ARBA00022989"/>
    </source>
</evidence>
<evidence type="ECO:0000313" key="8">
    <source>
        <dbReference type="Proteomes" id="UP000031561"/>
    </source>
</evidence>
<evidence type="ECO:0000256" key="1">
    <source>
        <dbReference type="ARBA" id="ARBA00004141"/>
    </source>
</evidence>
<dbReference type="InterPro" id="IPR004307">
    <property type="entry name" value="TspO_MBR"/>
</dbReference>
<keyword evidence="3 6" id="KW-0812">Transmembrane</keyword>
<dbReference type="GO" id="GO:0033013">
    <property type="term" value="P:tetrapyrrole metabolic process"/>
    <property type="evidence" value="ECO:0007669"/>
    <property type="project" value="UniProtKB-ARBA"/>
</dbReference>
<comment type="subcellular location">
    <subcellularLocation>
        <location evidence="1">Membrane</location>
        <topology evidence="1">Multi-pass membrane protein</topology>
    </subcellularLocation>
</comment>
<dbReference type="EMBL" id="JTHE03000048">
    <property type="protein sequence ID" value="MCM1982944.1"/>
    <property type="molecule type" value="Genomic_DNA"/>
</dbReference>
<dbReference type="Proteomes" id="UP000031561">
    <property type="component" value="Unassembled WGS sequence"/>
</dbReference>
<keyword evidence="5 6" id="KW-0472">Membrane</keyword>
<accession>A0ABD4T2R1</accession>
<evidence type="ECO:0000256" key="3">
    <source>
        <dbReference type="ARBA" id="ARBA00022692"/>
    </source>
</evidence>
<dbReference type="AlphaFoldDB" id="A0ABD4T2R1"/>
<protein>
    <submittedName>
        <fullName evidence="7">Tryptophan-rich sensory protein</fullName>
    </submittedName>
</protein>
<organism evidence="7 8">
    <name type="scientific">Lyngbya confervoides BDU141951</name>
    <dbReference type="NCBI Taxonomy" id="1574623"/>
    <lineage>
        <taxon>Bacteria</taxon>
        <taxon>Bacillati</taxon>
        <taxon>Cyanobacteriota</taxon>
        <taxon>Cyanophyceae</taxon>
        <taxon>Oscillatoriophycideae</taxon>
        <taxon>Oscillatoriales</taxon>
        <taxon>Microcoleaceae</taxon>
        <taxon>Lyngbya</taxon>
    </lineage>
</organism>
<feature type="transmembrane region" description="Helical" evidence="6">
    <location>
        <begin position="45"/>
        <end position="65"/>
    </location>
</feature>
<feature type="transmembrane region" description="Helical" evidence="6">
    <location>
        <begin position="71"/>
        <end position="90"/>
    </location>
</feature>
<evidence type="ECO:0000256" key="5">
    <source>
        <dbReference type="ARBA" id="ARBA00023136"/>
    </source>
</evidence>
<dbReference type="PIRSF" id="PIRSF005859">
    <property type="entry name" value="PBR"/>
    <property type="match status" value="1"/>
</dbReference>
<sequence>MQIPSWLAIAGVAIAIFGLVNRQSAADRRWFFRLKRPRWLSFEPIIPVIWTVILICGVWSAYLVWEASQNAGLMGLYALLEVLIMGYNSGMGKMRSLWVGVWIGAAGFLVGVVTALGVAPVSGAALGLLMPYLIWSPVGTFVTWKMIHLNPEDA</sequence>